<name>A0A2W0EUU5_PSEJE</name>
<dbReference type="Proteomes" id="UP000247437">
    <property type="component" value="Unassembled WGS sequence"/>
</dbReference>
<evidence type="ECO:0000313" key="2">
    <source>
        <dbReference type="Proteomes" id="UP000247437"/>
    </source>
</evidence>
<dbReference type="AlphaFoldDB" id="A0A2W0EUU5"/>
<comment type="caution">
    <text evidence="1">The sequence shown here is derived from an EMBL/GenBank/DDBJ whole genome shotgun (WGS) entry which is preliminary data.</text>
</comment>
<organism evidence="1 2">
    <name type="scientific">Pseudomonas jessenii</name>
    <dbReference type="NCBI Taxonomy" id="77298"/>
    <lineage>
        <taxon>Bacteria</taxon>
        <taxon>Pseudomonadati</taxon>
        <taxon>Pseudomonadota</taxon>
        <taxon>Gammaproteobacteria</taxon>
        <taxon>Pseudomonadales</taxon>
        <taxon>Pseudomonadaceae</taxon>
        <taxon>Pseudomonas</taxon>
    </lineage>
</organism>
<reference evidence="1 2" key="1">
    <citation type="journal article" date="2018" name="Appl. Microbiol. Biotechnol.">
        <title>Characterization of the caprolactam degradation pathway in Pseudomonas jessenii using mass spectrometry-based proteomics.</title>
        <authorList>
            <person name="Otzen M."/>
            <person name="Palacio C."/>
            <person name="Janssen D.B."/>
        </authorList>
    </citation>
    <scope>NUCLEOTIDE SEQUENCE [LARGE SCALE GENOMIC DNA]</scope>
    <source>
        <strain evidence="1 2">GO3</strain>
    </source>
</reference>
<sequence>SEIVDFEPALVLSYTDSFSANVQPVSDKEIEFLQIGAERINDVRVIHRNDGKGIEVSTEGKLADILVFAETPDKPVSWWKAIATDYRPWHNFCRSVVAKLDPTEAERIGLNAYLVQLEPAAEQVYEYASETLPGDIVIVSI</sequence>
<protein>
    <submittedName>
        <fullName evidence="1">Uncharacterized protein</fullName>
    </submittedName>
</protein>
<gene>
    <name evidence="1" type="ORF">CRX42_02410</name>
</gene>
<accession>A0A2W0EUU5</accession>
<proteinExistence type="predicted"/>
<dbReference type="EMBL" id="PDLL01000012">
    <property type="protein sequence ID" value="PYY72203.1"/>
    <property type="molecule type" value="Genomic_DNA"/>
</dbReference>
<feature type="non-terminal residue" evidence="1">
    <location>
        <position position="1"/>
    </location>
</feature>
<evidence type="ECO:0000313" key="1">
    <source>
        <dbReference type="EMBL" id="PYY72203.1"/>
    </source>
</evidence>